<gene>
    <name evidence="2" type="ORF">CEG14_20765</name>
</gene>
<comment type="caution">
    <text evidence="2">The sequence shown here is derived from an EMBL/GenBank/DDBJ whole genome shotgun (WGS) entry which is preliminary data.</text>
</comment>
<dbReference type="OrthoDB" id="8962610at2"/>
<protein>
    <submittedName>
        <fullName evidence="2">Uncharacterized protein</fullName>
    </submittedName>
</protein>
<evidence type="ECO:0000313" key="2">
    <source>
        <dbReference type="EMBL" id="OZI29079.1"/>
    </source>
</evidence>
<dbReference type="Proteomes" id="UP000217005">
    <property type="component" value="Unassembled WGS sequence"/>
</dbReference>
<proteinExistence type="predicted"/>
<reference evidence="2 3" key="1">
    <citation type="submission" date="2017-05" db="EMBL/GenBank/DDBJ databases">
        <title>Complete and WGS of Bordetella genogroups.</title>
        <authorList>
            <person name="Spilker T."/>
            <person name="LiPuma J."/>
        </authorList>
    </citation>
    <scope>NUCLEOTIDE SEQUENCE [LARGE SCALE GENOMIC DNA]</scope>
    <source>
        <strain evidence="2 3">AU17610</strain>
    </source>
</reference>
<feature type="chain" id="PRO_5013011990" evidence="1">
    <location>
        <begin position="18"/>
        <end position="234"/>
    </location>
</feature>
<evidence type="ECO:0000313" key="3">
    <source>
        <dbReference type="Proteomes" id="UP000217005"/>
    </source>
</evidence>
<dbReference type="RefSeq" id="WP_094828318.1">
    <property type="nucleotide sequence ID" value="NZ_NEVL01000005.1"/>
</dbReference>
<sequence length="234" mass="24795">MAALALAGGLAAAPAQAAGVCDAKFMHDGGQVVLTGSGNINMGADLNFAEVSKSGAECRARVRGTATFAYAGLPPGKSRLDYLMTVKNGQATFVRYDQAGEAPRNDGQFDLRMLGLFAYETVKEGQRLPGAAYRLNIGKEAPVGGQPSTTVRIGEKTVGARREIDTPLGKYACLPITYTRNSDPTMATFKGITLPIPGLNTTVTDWYCPSMNLVMRQDIDQGGIKSAVEITQLK</sequence>
<feature type="signal peptide" evidence="1">
    <location>
        <begin position="1"/>
        <end position="17"/>
    </location>
</feature>
<accession>A0A261RVI2</accession>
<evidence type="ECO:0000256" key="1">
    <source>
        <dbReference type="SAM" id="SignalP"/>
    </source>
</evidence>
<dbReference type="Gene3D" id="2.40.360.20">
    <property type="match status" value="1"/>
</dbReference>
<organism evidence="2 3">
    <name type="scientific">Bordetella genomosp. 1</name>
    <dbReference type="NCBI Taxonomy" id="1395607"/>
    <lineage>
        <taxon>Bacteria</taxon>
        <taxon>Pseudomonadati</taxon>
        <taxon>Pseudomonadota</taxon>
        <taxon>Betaproteobacteria</taxon>
        <taxon>Burkholderiales</taxon>
        <taxon>Alcaligenaceae</taxon>
        <taxon>Bordetella</taxon>
    </lineage>
</organism>
<keyword evidence="1" id="KW-0732">Signal</keyword>
<dbReference type="AlphaFoldDB" id="A0A261RVI2"/>
<dbReference type="EMBL" id="NEVL01000005">
    <property type="protein sequence ID" value="OZI29079.1"/>
    <property type="molecule type" value="Genomic_DNA"/>
</dbReference>
<name>A0A261RVI2_9BORD</name>